<dbReference type="PANTHER" id="PTHR12891">
    <property type="entry name" value="DNA REPAIR/TRANSCRIPTION PROTEIN MET18/MMS19"/>
    <property type="match status" value="1"/>
</dbReference>
<dbReference type="SUPFAM" id="SSF48371">
    <property type="entry name" value="ARM repeat"/>
    <property type="match status" value="1"/>
</dbReference>
<evidence type="ECO:0000259" key="6">
    <source>
        <dbReference type="Pfam" id="PF12460"/>
    </source>
</evidence>
<dbReference type="eggNOG" id="KOG1967">
    <property type="taxonomic scope" value="Eukaryota"/>
</dbReference>
<dbReference type="HOGENOM" id="CLU_005943_1_0_1"/>
<dbReference type="InterPro" id="IPR016024">
    <property type="entry name" value="ARM-type_fold"/>
</dbReference>
<dbReference type="GO" id="GO:0097361">
    <property type="term" value="C:cytosolic [4Fe-4S] assembly targeting complex"/>
    <property type="evidence" value="ECO:0007669"/>
    <property type="project" value="UniProtKB-UniRule"/>
</dbReference>
<keyword evidence="9" id="KW-1185">Reference proteome</keyword>
<evidence type="ECO:0000259" key="7">
    <source>
        <dbReference type="Pfam" id="PF14500"/>
    </source>
</evidence>
<keyword evidence="3" id="KW-0677">Repeat</keyword>
<dbReference type="KEGG" id="ncs:NCAS_0G02940"/>
<dbReference type="RefSeq" id="XP_003677533.1">
    <property type="nucleotide sequence ID" value="XM_003677485.1"/>
</dbReference>
<evidence type="ECO:0000256" key="3">
    <source>
        <dbReference type="ARBA" id="ARBA00022737"/>
    </source>
</evidence>
<dbReference type="PANTHER" id="PTHR12891:SF0">
    <property type="entry name" value="MMS19 NUCLEOTIDE EXCISION REPAIR PROTEIN HOMOLOG"/>
    <property type="match status" value="1"/>
</dbReference>
<dbReference type="InterPro" id="IPR011989">
    <property type="entry name" value="ARM-like"/>
</dbReference>
<proteinExistence type="inferred from homology"/>
<dbReference type="GO" id="GO:0051604">
    <property type="term" value="P:protein maturation"/>
    <property type="evidence" value="ECO:0007669"/>
    <property type="project" value="UniProtKB-UniRule"/>
</dbReference>
<dbReference type="Proteomes" id="UP000001640">
    <property type="component" value="Chromosome 7"/>
</dbReference>
<dbReference type="Pfam" id="PF14500">
    <property type="entry name" value="MMS19_N"/>
    <property type="match status" value="1"/>
</dbReference>
<accession>G0VIE6</accession>
<organism evidence="8 9">
    <name type="scientific">Naumovozyma castellii</name>
    <name type="common">Yeast</name>
    <name type="synonym">Saccharomyces castellii</name>
    <dbReference type="NCBI Taxonomy" id="27288"/>
    <lineage>
        <taxon>Eukaryota</taxon>
        <taxon>Fungi</taxon>
        <taxon>Dikarya</taxon>
        <taxon>Ascomycota</taxon>
        <taxon>Saccharomycotina</taxon>
        <taxon>Saccharomycetes</taxon>
        <taxon>Saccharomycetales</taxon>
        <taxon>Saccharomycetaceae</taxon>
        <taxon>Naumovozyma</taxon>
    </lineage>
</organism>
<evidence type="ECO:0000256" key="4">
    <source>
        <dbReference type="ARBA" id="ARBA00023242"/>
    </source>
</evidence>
<dbReference type="GO" id="GO:0006281">
    <property type="term" value="P:DNA repair"/>
    <property type="evidence" value="ECO:0007669"/>
    <property type="project" value="UniProtKB-UniRule"/>
</dbReference>
<evidence type="ECO:0000256" key="5">
    <source>
        <dbReference type="RuleBase" id="RU367072"/>
    </source>
</evidence>
<evidence type="ECO:0000256" key="1">
    <source>
        <dbReference type="ARBA" id="ARBA00004123"/>
    </source>
</evidence>
<keyword evidence="5" id="KW-0234">DNA repair</keyword>
<dbReference type="Pfam" id="PF12460">
    <property type="entry name" value="MMS19_C"/>
    <property type="match status" value="1"/>
</dbReference>
<dbReference type="OrthoDB" id="342900at2759"/>
<dbReference type="STRING" id="1064592.G0VIE6"/>
<dbReference type="InterPro" id="IPR039920">
    <property type="entry name" value="MMS19"/>
</dbReference>
<comment type="function">
    <text evidence="5">Key component of the cytosolic iron-sulfur protein assembly (CIA) complex, a multiprotein complex that mediates the incorporation of iron-sulfur cluster into apoproteins specifically involved in DNA metabolism and genomic integrity. In the CIA complex, MMS19 acts as an adapter between early-acting CIA components and a subset of cellular target iron-sulfur proteins.</text>
</comment>
<comment type="similarity">
    <text evidence="2 5">Belongs to the MET18/MMS19 family.</text>
</comment>
<protein>
    <recommendedName>
        <fullName evidence="5">MMS19 nucleotide excision repair protein</fullName>
    </recommendedName>
</protein>
<feature type="domain" description="MMS19 N-terminal" evidence="7">
    <location>
        <begin position="98"/>
        <end position="361"/>
    </location>
</feature>
<reference key="2">
    <citation type="submission" date="2011-08" db="EMBL/GenBank/DDBJ databases">
        <title>Genome sequence of Naumovozyma castellii.</title>
        <authorList>
            <person name="Gordon J.L."/>
            <person name="Armisen D."/>
            <person name="Proux-Wera E."/>
            <person name="OhEigeartaigh S.S."/>
            <person name="Byrne K.P."/>
            <person name="Wolfe K.H."/>
        </authorList>
    </citation>
    <scope>NUCLEOTIDE SEQUENCE</scope>
    <source>
        <strain>Type strain:CBS 4309</strain>
    </source>
</reference>
<gene>
    <name evidence="8" type="primary">NCAS0G02940</name>
    <name evidence="8" type="ordered locus">NCAS_0G02940</name>
</gene>
<dbReference type="FunCoup" id="G0VIE6">
    <property type="interactions" value="1040"/>
</dbReference>
<evidence type="ECO:0000256" key="2">
    <source>
        <dbReference type="ARBA" id="ARBA00009340"/>
    </source>
</evidence>
<feature type="domain" description="MMS19 C-terminal" evidence="6">
    <location>
        <begin position="626"/>
        <end position="1026"/>
    </location>
</feature>
<evidence type="ECO:0000313" key="8">
    <source>
        <dbReference type="EMBL" id="CCC71181.1"/>
    </source>
</evidence>
<dbReference type="GO" id="GO:0005634">
    <property type="term" value="C:nucleus"/>
    <property type="evidence" value="ECO:0007669"/>
    <property type="project" value="UniProtKB-SubCell"/>
</dbReference>
<dbReference type="InterPro" id="IPR024687">
    <property type="entry name" value="MMS19_C"/>
</dbReference>
<dbReference type="InterPro" id="IPR029240">
    <property type="entry name" value="MMS19_N"/>
</dbReference>
<keyword evidence="4 5" id="KW-0539">Nucleus</keyword>
<dbReference type="InParanoid" id="G0VIE6"/>
<dbReference type="AlphaFoldDB" id="G0VIE6"/>
<dbReference type="EMBL" id="HE576758">
    <property type="protein sequence ID" value="CCC71181.1"/>
    <property type="molecule type" value="Genomic_DNA"/>
</dbReference>
<dbReference type="OMA" id="IILDFTT"/>
<name>G0VIE6_NAUCA</name>
<reference evidence="8 9" key="1">
    <citation type="journal article" date="2011" name="Proc. Natl. Acad. Sci. U.S.A.">
        <title>Evolutionary erosion of yeast sex chromosomes by mating-type switching accidents.</title>
        <authorList>
            <person name="Gordon J.L."/>
            <person name="Armisen D."/>
            <person name="Proux-Wera E."/>
            <person name="Oheigeartaigh S.S."/>
            <person name="Byrne K.P."/>
            <person name="Wolfe K.H."/>
        </authorList>
    </citation>
    <scope>NUCLEOTIDE SEQUENCE [LARGE SCALE GENOMIC DNA]</scope>
    <source>
        <strain evidence="9">ATCC 76901 / BCRC 22586 / CBS 4309 / NBRC 1992 / NRRL Y-12630</strain>
    </source>
</reference>
<dbReference type="GeneID" id="96904846"/>
<dbReference type="Gene3D" id="1.25.10.10">
    <property type="entry name" value="Leucine-rich Repeat Variant"/>
    <property type="match status" value="1"/>
</dbReference>
<comment type="subcellular location">
    <subcellularLocation>
        <location evidence="1 5">Nucleus</location>
    </subcellularLocation>
</comment>
<dbReference type="GO" id="GO:0016226">
    <property type="term" value="P:iron-sulfur cluster assembly"/>
    <property type="evidence" value="ECO:0007669"/>
    <property type="project" value="UniProtKB-UniRule"/>
</dbReference>
<keyword evidence="5" id="KW-0227">DNA damage</keyword>
<sequence>MIQDDFSVLEPIIEHLKLHLKDQTVGSYLLSSPIATVLVHLGTCCFKMGATQYKDLVDAAIITFIANAEVNEPKADEIATQITEYITNKKIKLLDVIVALKENLTSEEDSKREKALHCLSCVLSKLHPDQLLRNEISVIFNFYKSKFDDDVLMKSTLDGMNSLMGMKYISVTEITALLELLKDEYDAGKFLAATRFFPFQILETMFRTSKDKIVGTPTLNNLFIATFIQIATGEKDPKNLLISFKLNKIVTQEFENVEEFKEPLFDILFAYFPITFKPPKNDPYKISNSDLKLALRSALSSSSIFAHDVFSNLIDKMSASSPNVKNDTLLTMKACIDSYGGRHCVESWLPLWTSLKFELIHNSEGTESSMLNPVTNEVVNAKKSVQSNYQVALDVMKSLAFELEAFDDDEFEKFFYHVFEELKPNFTYDKDLKQSCNILASIASANLITFNKVITETLPLFLENTSEIPKLKLLLMNLSFFLDAYVNVFGETKKETLGQVIVPDNKMFEYKDEILMILGMGLTGNSKLEVTVRTLSVIQFTKMIKMVGYLSRDEISLIVQYMTETILTDSNKNIYYACLEGLKVISDFYEDIVFEISLKRMLDLLPNNASEFIHFTDDEVIPIERILKIILDFTTSRHILVQESIIYLCSKLSVVSKIGSSNDYCFLLLSTLYSLFENNVSLITEEDADFIKSTVEPDLLKIMITDAPIATDDHNLSLLSNVLFFMNLKASISTHQEELNRYNGIFIDEFQILEKPSRFTLPYTKILCGLDKNIKFESAQEVLQMTINLLKKNGLIQSRFENVGYLELLMVLSNKWLSEDVVEQFFDYSDKSIINLEIMTWLGRGLVMKNSKFSTKILENFIKFLSDEQVGPFVAKLFEVFVIDINSLQKFKGINWNNNVKLLYKQKFFGDIFQILVDSYKQTTVLTVKCNYLTALSLVLKHTPSTLVEPFMNDLLPLLLQALEMPNAEVRVSSLGTLKDTAEKFHQLVTDNVNTLVPILLKLVLPEKYNTISVRLLSLQLLELLTTTVPINYCEEFKADVINGLLKPLSDKKRIVRKQCIDTRQAYFELGQVPFE</sequence>
<evidence type="ECO:0000313" key="9">
    <source>
        <dbReference type="Proteomes" id="UP000001640"/>
    </source>
</evidence>